<dbReference type="AlphaFoldDB" id="A0A087ACF2"/>
<sequence length="341" mass="37740">MLSFENDYSRAAHPAILDALARINDNLYPGYGSDPICESAKCKIRTACGKPDADVWFLVGGTQTNQVVIDAITPAYAGVVTVSSGHPNVHEAGAIEYSGHKVLTLPHHDGKMDADELDEYCATFYADDNHEHMVFPGCVYVSISTEYGTMYTKAELERLAEVAHRYDMPLFVDGARLGYGLTATGCDLTLPELADICDVFYIGGTKVGAMFGEAVVFTKRNTPKHFLTIIKQHGALLAKGFLLGVQFDTLFTDDLYFRIARNANEQADRIRKALRDKGYTLTFDAPTNQIFITLDQSTIDRLEQHVRLGFMEKADDTHTVMRICTSWATTDEETNALIALL</sequence>
<dbReference type="InterPro" id="IPR001597">
    <property type="entry name" value="ArAA_b-elim_lyase/Thr_aldolase"/>
</dbReference>
<comment type="similarity">
    <text evidence="2">Belongs to the threonine aldolase family.</text>
</comment>
<reference evidence="5 6" key="1">
    <citation type="submission" date="2014-03" db="EMBL/GenBank/DDBJ databases">
        <title>Genomics of Bifidobacteria.</title>
        <authorList>
            <person name="Ventura M."/>
            <person name="Milani C."/>
            <person name="Lugli G.A."/>
        </authorList>
    </citation>
    <scope>NUCLEOTIDE SEQUENCE [LARGE SCALE GENOMIC DNA]</scope>
    <source>
        <strain evidence="5 6">DSM 23973</strain>
    </source>
</reference>
<dbReference type="RefSeq" id="WP_043167136.1">
    <property type="nucleotide sequence ID" value="NZ_JDUV01000022.1"/>
</dbReference>
<name>A0A087ACF2_9BIFI</name>
<keyword evidence="3" id="KW-0663">Pyridoxal phosphate</keyword>
<evidence type="ECO:0000313" key="5">
    <source>
        <dbReference type="EMBL" id="KFI56452.1"/>
    </source>
</evidence>
<keyword evidence="5" id="KW-0456">Lyase</keyword>
<dbReference type="PANTHER" id="PTHR48097">
    <property type="entry name" value="L-THREONINE ALDOLASE-RELATED"/>
    <property type="match status" value="1"/>
</dbReference>
<dbReference type="EC" id="4.1.2.48" evidence="5"/>
<evidence type="ECO:0000256" key="2">
    <source>
        <dbReference type="ARBA" id="ARBA00006966"/>
    </source>
</evidence>
<dbReference type="eggNOG" id="COG2008">
    <property type="taxonomic scope" value="Bacteria"/>
</dbReference>
<evidence type="ECO:0000313" key="6">
    <source>
        <dbReference type="Proteomes" id="UP000029072"/>
    </source>
</evidence>
<comment type="caution">
    <text evidence="5">The sequence shown here is derived from an EMBL/GenBank/DDBJ whole genome shotgun (WGS) entry which is preliminary data.</text>
</comment>
<feature type="domain" description="Aromatic amino acid beta-eliminating lyase/threonine aldolase" evidence="4">
    <location>
        <begin position="30"/>
        <end position="295"/>
    </location>
</feature>
<protein>
    <submittedName>
        <fullName evidence="5">Amino acid lyase</fullName>
        <ecNumber evidence="5">4.1.2.48</ecNumber>
    </submittedName>
</protein>
<dbReference type="OrthoDB" id="9774495at2"/>
<evidence type="ECO:0000256" key="1">
    <source>
        <dbReference type="ARBA" id="ARBA00001933"/>
    </source>
</evidence>
<dbReference type="Gene3D" id="3.90.1150.10">
    <property type="entry name" value="Aspartate Aminotransferase, domain 1"/>
    <property type="match status" value="1"/>
</dbReference>
<dbReference type="STRING" id="1437609.BCAL_0045"/>
<dbReference type="PANTHER" id="PTHR48097:SF5">
    <property type="entry name" value="LOW SPECIFICITY L-THREONINE ALDOLASE"/>
    <property type="match status" value="1"/>
</dbReference>
<dbReference type="InterPro" id="IPR015421">
    <property type="entry name" value="PyrdxlP-dep_Trfase_major"/>
</dbReference>
<dbReference type="EMBL" id="JGYS01000001">
    <property type="protein sequence ID" value="KFI56452.1"/>
    <property type="molecule type" value="Genomic_DNA"/>
</dbReference>
<dbReference type="InterPro" id="IPR015424">
    <property type="entry name" value="PyrdxlP-dep_Trfase"/>
</dbReference>
<dbReference type="InterPro" id="IPR015422">
    <property type="entry name" value="PyrdxlP-dep_Trfase_small"/>
</dbReference>
<comment type="cofactor">
    <cofactor evidence="1">
        <name>pyridoxal 5'-phosphate</name>
        <dbReference type="ChEBI" id="CHEBI:597326"/>
    </cofactor>
</comment>
<dbReference type="Gene3D" id="3.40.640.10">
    <property type="entry name" value="Type I PLP-dependent aspartate aminotransferase-like (Major domain)"/>
    <property type="match status" value="1"/>
</dbReference>
<organism evidence="5 6">
    <name type="scientific">Bifidobacterium callitrichos DSM 23973</name>
    <dbReference type="NCBI Taxonomy" id="1437609"/>
    <lineage>
        <taxon>Bacteria</taxon>
        <taxon>Bacillati</taxon>
        <taxon>Actinomycetota</taxon>
        <taxon>Actinomycetes</taxon>
        <taxon>Bifidobacteriales</taxon>
        <taxon>Bifidobacteriaceae</taxon>
        <taxon>Bifidobacterium</taxon>
    </lineage>
</organism>
<accession>A0A087ACF2</accession>
<dbReference type="Pfam" id="PF01212">
    <property type="entry name" value="Beta_elim_lyase"/>
    <property type="match status" value="1"/>
</dbReference>
<dbReference type="SUPFAM" id="SSF53383">
    <property type="entry name" value="PLP-dependent transferases"/>
    <property type="match status" value="1"/>
</dbReference>
<dbReference type="Proteomes" id="UP000029072">
    <property type="component" value="Unassembled WGS sequence"/>
</dbReference>
<dbReference type="GO" id="GO:0006520">
    <property type="term" value="P:amino acid metabolic process"/>
    <property type="evidence" value="ECO:0007669"/>
    <property type="project" value="InterPro"/>
</dbReference>
<proteinExistence type="inferred from homology"/>
<dbReference type="GO" id="GO:0016829">
    <property type="term" value="F:lyase activity"/>
    <property type="evidence" value="ECO:0007669"/>
    <property type="project" value="UniProtKB-KW"/>
</dbReference>
<evidence type="ECO:0000256" key="3">
    <source>
        <dbReference type="ARBA" id="ARBA00022898"/>
    </source>
</evidence>
<gene>
    <name evidence="5" type="ORF">BCAL_0045</name>
</gene>
<evidence type="ECO:0000259" key="4">
    <source>
        <dbReference type="Pfam" id="PF01212"/>
    </source>
</evidence>